<proteinExistence type="predicted"/>
<evidence type="ECO:0000313" key="2">
    <source>
        <dbReference type="Proteomes" id="UP000242560"/>
    </source>
</evidence>
<gene>
    <name evidence="1" type="ORF">SAMN05421638_0297</name>
</gene>
<organism evidence="1 2">
    <name type="scientific">Kaistella treverensis</name>
    <dbReference type="NCBI Taxonomy" id="631455"/>
    <lineage>
        <taxon>Bacteria</taxon>
        <taxon>Pseudomonadati</taxon>
        <taxon>Bacteroidota</taxon>
        <taxon>Flavobacteriia</taxon>
        <taxon>Flavobacteriales</taxon>
        <taxon>Weeksellaceae</taxon>
        <taxon>Chryseobacterium group</taxon>
        <taxon>Kaistella</taxon>
    </lineage>
</organism>
<protein>
    <submittedName>
        <fullName evidence="1">Uncharacterized protein</fullName>
    </submittedName>
</protein>
<sequence length="143" mass="16282">MTSIITGLFRSQSLAPIIALDLETAGVKKSSYILYLHPIAKEIKTSLWNYFFKDNLILQDDSLVVSVKAKTPERKESVQCIFCGHECLVQNYFENIKFKDARSLEYLHRLAAIRAKAQIYSVPPTHHHISHEGMSSEINFGRA</sequence>
<dbReference type="EMBL" id="FORQ01000001">
    <property type="protein sequence ID" value="SFI61959.1"/>
    <property type="molecule type" value="Genomic_DNA"/>
</dbReference>
<name>A0A1I3JNV9_9FLAO</name>
<dbReference type="AlphaFoldDB" id="A0A1I3JNV9"/>
<evidence type="ECO:0000313" key="1">
    <source>
        <dbReference type="EMBL" id="SFI61959.1"/>
    </source>
</evidence>
<dbReference type="Proteomes" id="UP000242560">
    <property type="component" value="Unassembled WGS sequence"/>
</dbReference>
<keyword evidence="2" id="KW-1185">Reference proteome</keyword>
<dbReference type="RefSeq" id="WP_089818001.1">
    <property type="nucleotide sequence ID" value="NZ_FORQ01000001.1"/>
</dbReference>
<reference evidence="2" key="1">
    <citation type="submission" date="2016-10" db="EMBL/GenBank/DDBJ databases">
        <authorList>
            <person name="Varghese N."/>
            <person name="Submissions S."/>
        </authorList>
    </citation>
    <scope>NUCLEOTIDE SEQUENCE [LARGE SCALE GENOMIC DNA]</scope>
    <source>
        <strain evidence="2">DSM 22251</strain>
    </source>
</reference>
<accession>A0A1I3JNV9</accession>